<dbReference type="SUPFAM" id="SSF54631">
    <property type="entry name" value="CBS-domain pair"/>
    <property type="match status" value="1"/>
</dbReference>
<dbReference type="Proteomes" id="UP000677875">
    <property type="component" value="Unassembled WGS sequence"/>
</dbReference>
<gene>
    <name evidence="5" type="ORF">J5Y05_05445</name>
</gene>
<keyword evidence="6" id="KW-1185">Reference proteome</keyword>
<dbReference type="AlphaFoldDB" id="A0A941AXB0"/>
<organism evidence="5 6">
    <name type="scientific">Streptomyces tagetis</name>
    <dbReference type="NCBI Taxonomy" id="2820809"/>
    <lineage>
        <taxon>Bacteria</taxon>
        <taxon>Bacillati</taxon>
        <taxon>Actinomycetota</taxon>
        <taxon>Actinomycetes</taxon>
        <taxon>Kitasatosporales</taxon>
        <taxon>Streptomycetaceae</taxon>
        <taxon>Streptomyces</taxon>
    </lineage>
</organism>
<dbReference type="InterPro" id="IPR046342">
    <property type="entry name" value="CBS_dom_sf"/>
</dbReference>
<evidence type="ECO:0000313" key="6">
    <source>
        <dbReference type="Proteomes" id="UP000677875"/>
    </source>
</evidence>
<evidence type="ECO:0000313" key="5">
    <source>
        <dbReference type="EMBL" id="MBQ0825954.1"/>
    </source>
</evidence>
<feature type="domain" description="CBS" evidence="4">
    <location>
        <begin position="1"/>
        <end position="59"/>
    </location>
</feature>
<feature type="domain" description="CBS" evidence="4">
    <location>
        <begin position="78"/>
        <end position="134"/>
    </location>
</feature>
<dbReference type="SMART" id="SM00116">
    <property type="entry name" value="CBS"/>
    <property type="match status" value="2"/>
</dbReference>
<keyword evidence="1 2" id="KW-0129">CBS domain</keyword>
<dbReference type="RefSeq" id="WP_210869721.1">
    <property type="nucleotide sequence ID" value="NZ_JAGPNL010000001.1"/>
</dbReference>
<dbReference type="InterPro" id="IPR000644">
    <property type="entry name" value="CBS_dom"/>
</dbReference>
<dbReference type="InterPro" id="IPR051257">
    <property type="entry name" value="Diverse_CBS-Domain"/>
</dbReference>
<dbReference type="Gene3D" id="3.30.1340.30">
    <property type="match status" value="1"/>
</dbReference>
<dbReference type="InterPro" id="IPR007055">
    <property type="entry name" value="BON_dom"/>
</dbReference>
<dbReference type="PIRSF" id="PIRSF036990">
    <property type="entry name" value="UCP036990_CBS_BON"/>
    <property type="match status" value="1"/>
</dbReference>
<dbReference type="CDD" id="cd04586">
    <property type="entry name" value="CBS_pair_BON_assoc"/>
    <property type="match status" value="1"/>
</dbReference>
<reference evidence="5" key="1">
    <citation type="submission" date="2021-04" db="EMBL/GenBank/DDBJ databases">
        <title>Genome seq and assembly of Streptomyces sp. RG38.</title>
        <authorList>
            <person name="Chhetri G."/>
        </authorList>
    </citation>
    <scope>NUCLEOTIDE SEQUENCE</scope>
    <source>
        <strain evidence="5">RG38</strain>
    </source>
</reference>
<protein>
    <submittedName>
        <fullName evidence="5">CBS domain-containing protein</fullName>
    </submittedName>
</protein>
<dbReference type="PROSITE" id="PS50914">
    <property type="entry name" value="BON"/>
    <property type="match status" value="1"/>
</dbReference>
<dbReference type="EMBL" id="JAGPNL010000001">
    <property type="protein sequence ID" value="MBQ0825954.1"/>
    <property type="molecule type" value="Genomic_DNA"/>
</dbReference>
<dbReference type="Gene3D" id="3.10.580.10">
    <property type="entry name" value="CBS-domain"/>
    <property type="match status" value="1"/>
</dbReference>
<dbReference type="PROSITE" id="PS51371">
    <property type="entry name" value="CBS"/>
    <property type="match status" value="2"/>
</dbReference>
<comment type="caution">
    <text evidence="5">The sequence shown here is derived from an EMBL/GenBank/DDBJ whole genome shotgun (WGS) entry which is preliminary data.</text>
</comment>
<dbReference type="Pfam" id="PF04972">
    <property type="entry name" value="BON"/>
    <property type="match status" value="1"/>
</dbReference>
<feature type="domain" description="BON" evidence="3">
    <location>
        <begin position="131"/>
        <end position="200"/>
    </location>
</feature>
<dbReference type="PANTHER" id="PTHR43080:SF29">
    <property type="entry name" value="OS02G0818000 PROTEIN"/>
    <property type="match status" value="1"/>
</dbReference>
<dbReference type="Pfam" id="PF00571">
    <property type="entry name" value="CBS"/>
    <property type="match status" value="2"/>
</dbReference>
<evidence type="ECO:0000256" key="2">
    <source>
        <dbReference type="PROSITE-ProRule" id="PRU00703"/>
    </source>
</evidence>
<dbReference type="PANTHER" id="PTHR43080">
    <property type="entry name" value="CBS DOMAIN-CONTAINING PROTEIN CBSX3, MITOCHONDRIAL"/>
    <property type="match status" value="1"/>
</dbReference>
<dbReference type="InterPro" id="IPR017080">
    <property type="entry name" value="UCP036990_CBS_BON"/>
</dbReference>
<sequence length="205" mass="21723">MTRTVVALAGGAVFKDIVRAIETRGISALPVLGPGNEVIGIVSEADLLRTEEGRDRHARPQDTLARRPGPAVTARELMTSPAVTVHPDATLAEAARLMARHRVKRLPVVGSDGALAGLVSRSDLLRVFLRPDEEIAEEVRREVVAERLPGSADGIRVGVHEGVVTLSGQVPDPTVVPLVVRLVRSVEGVVDVRYALTGPEGVAVP</sequence>
<accession>A0A941AXB0</accession>
<evidence type="ECO:0000256" key="1">
    <source>
        <dbReference type="ARBA" id="ARBA00023122"/>
    </source>
</evidence>
<name>A0A941AXB0_9ACTN</name>
<evidence type="ECO:0000259" key="3">
    <source>
        <dbReference type="PROSITE" id="PS50914"/>
    </source>
</evidence>
<proteinExistence type="predicted"/>
<evidence type="ECO:0000259" key="4">
    <source>
        <dbReference type="PROSITE" id="PS51371"/>
    </source>
</evidence>